<name>A0ABR3U0U3_9PEZI</name>
<dbReference type="InterPro" id="IPR045759">
    <property type="entry name" value="Ap4A_phos1/2_N"/>
</dbReference>
<dbReference type="InterPro" id="IPR009163">
    <property type="entry name" value="Ap4A_phos1/2"/>
</dbReference>
<evidence type="ECO:0000313" key="3">
    <source>
        <dbReference type="Proteomes" id="UP001521184"/>
    </source>
</evidence>
<proteinExistence type="predicted"/>
<reference evidence="2 3" key="1">
    <citation type="journal article" date="2023" name="Plant Dis.">
        <title>First Report of Diplodia intermedia Causing Canker and Dieback Diseases on Apple Trees in Canada.</title>
        <authorList>
            <person name="Ellouze W."/>
            <person name="Ilyukhin E."/>
            <person name="Sulman M."/>
            <person name="Ali S."/>
        </authorList>
    </citation>
    <scope>NUCLEOTIDE SEQUENCE [LARGE SCALE GENOMIC DNA]</scope>
    <source>
        <strain evidence="2 3">M45-28</strain>
    </source>
</reference>
<dbReference type="PANTHER" id="PTHR38420">
    <property type="entry name" value="AP-4-A PHOSPHORYLASE II"/>
    <property type="match status" value="1"/>
</dbReference>
<dbReference type="InterPro" id="IPR036265">
    <property type="entry name" value="HIT-like_sf"/>
</dbReference>
<dbReference type="Gene3D" id="3.30.428.70">
    <property type="match status" value="1"/>
</dbReference>
<dbReference type="PANTHER" id="PTHR38420:SF1">
    <property type="entry name" value="PUTATIVE (AFU_ORTHOLOGUE AFUA_5G14690)-RELATED"/>
    <property type="match status" value="1"/>
</dbReference>
<keyword evidence="3" id="KW-1185">Reference proteome</keyword>
<organism evidence="2 3">
    <name type="scientific">Diplodia intermedia</name>
    <dbReference type="NCBI Taxonomy" id="856260"/>
    <lineage>
        <taxon>Eukaryota</taxon>
        <taxon>Fungi</taxon>
        <taxon>Dikarya</taxon>
        <taxon>Ascomycota</taxon>
        <taxon>Pezizomycotina</taxon>
        <taxon>Dothideomycetes</taxon>
        <taxon>Dothideomycetes incertae sedis</taxon>
        <taxon>Botryosphaeriales</taxon>
        <taxon>Botryosphaeriaceae</taxon>
        <taxon>Diplodia</taxon>
    </lineage>
</organism>
<dbReference type="Proteomes" id="UP001521184">
    <property type="component" value="Unassembled WGS sequence"/>
</dbReference>
<dbReference type="InterPro" id="IPR043171">
    <property type="entry name" value="Ap4A_phos1/2-like"/>
</dbReference>
<comment type="caution">
    <text evidence="2">The sequence shown here is derived from an EMBL/GenBank/DDBJ whole genome shotgun (WGS) entry which is preliminary data.</text>
</comment>
<sequence>MSASQKKVDNAFSDDNPDFSLGQIGPKHNLILNKFSVVRPQFVLPTIDFESQNEPLSLADFQAVWEVLSSLENEYIAIFNCGVEAGASVGHKHLQIIPCPDSKEHKLFPDEKLSEEACDPEAT</sequence>
<accession>A0ABR3U0U3</accession>
<protein>
    <recommendedName>
        <fullName evidence="1">Ap4A phosphorylase 1/2 N-terminal domain-containing protein</fullName>
    </recommendedName>
</protein>
<gene>
    <name evidence="2" type="ORF">SLS58_001892</name>
</gene>
<evidence type="ECO:0000313" key="2">
    <source>
        <dbReference type="EMBL" id="KAL1648717.1"/>
    </source>
</evidence>
<evidence type="ECO:0000259" key="1">
    <source>
        <dbReference type="Pfam" id="PF19327"/>
    </source>
</evidence>
<dbReference type="EMBL" id="JAKEKT020000008">
    <property type="protein sequence ID" value="KAL1648717.1"/>
    <property type="molecule type" value="Genomic_DNA"/>
</dbReference>
<feature type="domain" description="Ap4A phosphorylase 1/2 N-terminal" evidence="1">
    <location>
        <begin position="5"/>
        <end position="113"/>
    </location>
</feature>
<dbReference type="Pfam" id="PF19327">
    <property type="entry name" value="Ap4A_phos_N"/>
    <property type="match status" value="1"/>
</dbReference>
<dbReference type="SUPFAM" id="SSF54197">
    <property type="entry name" value="HIT-like"/>
    <property type="match status" value="1"/>
</dbReference>